<evidence type="ECO:0000313" key="2">
    <source>
        <dbReference type="Proteomes" id="UP000267821"/>
    </source>
</evidence>
<dbReference type="InParanoid" id="A0A3N4LKW3"/>
<keyword evidence="2" id="KW-1185">Reference proteome</keyword>
<proteinExistence type="predicted"/>
<sequence>MYIQYPNDSMTSILQETTELVVPGLQGTKREKAWDRADKICKDLKLRRAARPPKWLVKGKRDGYEGKKCSLRFTVTTASLRAIKSPLPIEYNKSKIYLYQREGDKAFYVDKLKYRVVEPRPSHSPELVQTWGACTYCHRINHTEDTCWIKKNA</sequence>
<reference evidence="1 2" key="1">
    <citation type="journal article" date="2018" name="Nat. Ecol. Evol.">
        <title>Pezizomycetes genomes reveal the molecular basis of ectomycorrhizal truffle lifestyle.</title>
        <authorList>
            <person name="Murat C."/>
            <person name="Payen T."/>
            <person name="Noel B."/>
            <person name="Kuo A."/>
            <person name="Morin E."/>
            <person name="Chen J."/>
            <person name="Kohler A."/>
            <person name="Krizsan K."/>
            <person name="Balestrini R."/>
            <person name="Da Silva C."/>
            <person name="Montanini B."/>
            <person name="Hainaut M."/>
            <person name="Levati E."/>
            <person name="Barry K.W."/>
            <person name="Belfiori B."/>
            <person name="Cichocki N."/>
            <person name="Clum A."/>
            <person name="Dockter R.B."/>
            <person name="Fauchery L."/>
            <person name="Guy J."/>
            <person name="Iotti M."/>
            <person name="Le Tacon F."/>
            <person name="Lindquist E.A."/>
            <person name="Lipzen A."/>
            <person name="Malagnac F."/>
            <person name="Mello A."/>
            <person name="Molinier V."/>
            <person name="Miyauchi S."/>
            <person name="Poulain J."/>
            <person name="Riccioni C."/>
            <person name="Rubini A."/>
            <person name="Sitrit Y."/>
            <person name="Splivallo R."/>
            <person name="Traeger S."/>
            <person name="Wang M."/>
            <person name="Zifcakova L."/>
            <person name="Wipf D."/>
            <person name="Zambonelli A."/>
            <person name="Paolocci F."/>
            <person name="Nowrousian M."/>
            <person name="Ottonello S."/>
            <person name="Baldrian P."/>
            <person name="Spatafora J.W."/>
            <person name="Henrissat B."/>
            <person name="Nagy L.G."/>
            <person name="Aury J.M."/>
            <person name="Wincker P."/>
            <person name="Grigoriev I.V."/>
            <person name="Bonfante P."/>
            <person name="Martin F.M."/>
        </authorList>
    </citation>
    <scope>NUCLEOTIDE SEQUENCE [LARGE SCALE GENOMIC DNA]</scope>
    <source>
        <strain evidence="1 2">ATCC MYA-4762</strain>
    </source>
</reference>
<name>A0A3N4LKW3_9PEZI</name>
<dbReference type="Proteomes" id="UP000267821">
    <property type="component" value="Unassembled WGS sequence"/>
</dbReference>
<organism evidence="1 2">
    <name type="scientific">Terfezia boudieri ATCC MYA-4762</name>
    <dbReference type="NCBI Taxonomy" id="1051890"/>
    <lineage>
        <taxon>Eukaryota</taxon>
        <taxon>Fungi</taxon>
        <taxon>Dikarya</taxon>
        <taxon>Ascomycota</taxon>
        <taxon>Pezizomycotina</taxon>
        <taxon>Pezizomycetes</taxon>
        <taxon>Pezizales</taxon>
        <taxon>Pezizaceae</taxon>
        <taxon>Terfezia</taxon>
    </lineage>
</organism>
<gene>
    <name evidence="1" type="ORF">L211DRAFT_849559</name>
</gene>
<dbReference type="OrthoDB" id="5492487at2759"/>
<evidence type="ECO:0000313" key="1">
    <source>
        <dbReference type="EMBL" id="RPB23573.1"/>
    </source>
</evidence>
<protein>
    <submittedName>
        <fullName evidence="1">Uncharacterized protein</fullName>
    </submittedName>
</protein>
<dbReference type="EMBL" id="ML121545">
    <property type="protein sequence ID" value="RPB23573.1"/>
    <property type="molecule type" value="Genomic_DNA"/>
</dbReference>
<dbReference type="AlphaFoldDB" id="A0A3N4LKW3"/>
<accession>A0A3N4LKW3</accession>